<feature type="chain" id="PRO_5012871758" evidence="11">
    <location>
        <begin position="18"/>
        <end position="790"/>
    </location>
</feature>
<dbReference type="SMART" id="SM00020">
    <property type="entry name" value="Tryp_SPc"/>
    <property type="match status" value="3"/>
</dbReference>
<dbReference type="PRINTS" id="PR00722">
    <property type="entry name" value="CHYMOTRYPSIN"/>
</dbReference>
<reference evidence="13 14" key="1">
    <citation type="journal article" date="2018" name="Mol. Genet. Genomics">
        <title>The red deer Cervus elaphus genome CerEla1.0: sequencing, annotating, genes, and chromosomes.</title>
        <authorList>
            <person name="Bana N.A."/>
            <person name="Nyiri A."/>
            <person name="Nagy J."/>
            <person name="Frank K."/>
            <person name="Nagy T."/>
            <person name="Steger V."/>
            <person name="Schiller M."/>
            <person name="Lakatos P."/>
            <person name="Sugar L."/>
            <person name="Horn P."/>
            <person name="Barta E."/>
            <person name="Orosz L."/>
        </authorList>
    </citation>
    <scope>NUCLEOTIDE SEQUENCE [LARGE SCALE GENOMIC DNA]</scope>
    <source>
        <strain evidence="13">Hungarian</strain>
    </source>
</reference>
<dbReference type="PROSITE" id="PS00135">
    <property type="entry name" value="TRYPSIN_SER"/>
    <property type="match status" value="1"/>
</dbReference>
<dbReference type="InterPro" id="IPR001314">
    <property type="entry name" value="Peptidase_S1A"/>
</dbReference>
<dbReference type="GO" id="GO:0004252">
    <property type="term" value="F:serine-type endopeptidase activity"/>
    <property type="evidence" value="ECO:0007669"/>
    <property type="project" value="InterPro"/>
</dbReference>
<keyword evidence="3 9" id="KW-0645">Protease</keyword>
<evidence type="ECO:0000256" key="3">
    <source>
        <dbReference type="ARBA" id="ARBA00022670"/>
    </source>
</evidence>
<dbReference type="InterPro" id="IPR043504">
    <property type="entry name" value="Peptidase_S1_PA_chymotrypsin"/>
</dbReference>
<dbReference type="Gene3D" id="2.40.10.10">
    <property type="entry name" value="Trypsin-like serine proteases"/>
    <property type="match status" value="6"/>
</dbReference>
<evidence type="ECO:0000256" key="2">
    <source>
        <dbReference type="ARBA" id="ARBA00022525"/>
    </source>
</evidence>
<feature type="region of interest" description="Disordered" evidence="10">
    <location>
        <begin position="626"/>
        <end position="681"/>
    </location>
</feature>
<feature type="domain" description="Peptidase S1" evidence="12">
    <location>
        <begin position="265"/>
        <end position="471"/>
    </location>
</feature>
<dbReference type="InterPro" id="IPR018114">
    <property type="entry name" value="TRYPSIN_HIS"/>
</dbReference>
<dbReference type="OrthoDB" id="10059102at2759"/>
<gene>
    <name evidence="13" type="ORF">Celaphus_00004786</name>
</gene>
<dbReference type="InterPro" id="IPR001254">
    <property type="entry name" value="Trypsin_dom"/>
</dbReference>
<comment type="subcellular location">
    <subcellularLocation>
        <location evidence="1">Secreted</location>
    </subcellularLocation>
</comment>
<evidence type="ECO:0000256" key="8">
    <source>
        <dbReference type="ARBA" id="ARBA00023180"/>
    </source>
</evidence>
<evidence type="ECO:0000256" key="10">
    <source>
        <dbReference type="SAM" id="MobiDB-lite"/>
    </source>
</evidence>
<keyword evidence="8" id="KW-0325">Glycoprotein</keyword>
<feature type="domain" description="Peptidase S1" evidence="12">
    <location>
        <begin position="497"/>
        <end position="788"/>
    </location>
</feature>
<evidence type="ECO:0000313" key="13">
    <source>
        <dbReference type="EMBL" id="OWK15980.1"/>
    </source>
</evidence>
<evidence type="ECO:0000256" key="4">
    <source>
        <dbReference type="ARBA" id="ARBA00022801"/>
    </source>
</evidence>
<feature type="compositionally biased region" description="Gly residues" evidence="10">
    <location>
        <begin position="667"/>
        <end position="681"/>
    </location>
</feature>
<keyword evidence="4 9" id="KW-0378">Hydrolase</keyword>
<dbReference type="SUPFAM" id="SSF50494">
    <property type="entry name" value="Trypsin-like serine proteases"/>
    <property type="match status" value="3"/>
</dbReference>
<dbReference type="InterPro" id="IPR033116">
    <property type="entry name" value="TRYPSIN_SER"/>
</dbReference>
<evidence type="ECO:0000256" key="6">
    <source>
        <dbReference type="ARBA" id="ARBA00023145"/>
    </source>
</evidence>
<evidence type="ECO:0000256" key="9">
    <source>
        <dbReference type="RuleBase" id="RU363034"/>
    </source>
</evidence>
<evidence type="ECO:0000313" key="14">
    <source>
        <dbReference type="Proteomes" id="UP000242450"/>
    </source>
</evidence>
<accession>A0A212DCL6</accession>
<sequence length="790" mass="85420">MRASLFLLLCFVGFSHEAIEKIVNGTECVPHSQPWQVGLFEGTRLRCGGVLIDRRWVLTAAHCSGRYWVRLGEHSLSKLDWTEQIRRSGLSVTHPSYRGNLGNHDNDLRLLRLGTPVRLTASVQPLPLPTTCATAGTECHISGWGTTNHPWSPFPDRLQCLSLSIVSNATCRAVFPGRITDNMVCAGGEAGEDACQGDSGGPLVCGGVLQGLVSWGSVGPCGQEGIPGVYTNICKYVDWIQTAMMTLQLIMFALVTGHVGGETRIIKGYECAPHSQPWQVALFQKTRLLCGATLIAPRWLLTAAHCRKPRYVIHLGAHSLQRQDGCEQTRTATKSFPHPDFNNSLPNKDHRNDIMLVKMTTPAQLTWAVRPLTVSRRCVPAGADCLISGWGTMSSPQVTLGALWSVMGLFKASSPGARTHVLSPKSLESSGPHGRAEARLPLHGSQVLAMRPPHLHLSAASGAQGGLGKLLLPLLMAQFWVSEALLLPANDTSSRVVASGAPCAHGSQPWQVSLFNGLSFHCAGVLVDRSWVLTAAHCGNNKPLWARVGDDHLLLLQGEQLRRTSRPIVHPKYQQGSGPILPRRTDEHDLMLLKLGRPVVPGPRVRPLRLPFRCTQPGDQCQIAGWATTSSRRGKSQGPRGGLNLGEGGSGARTPGRRRGWESGAWEGHGLGVGTPGAWGTGGRGPRVTRCFLPSVKYNKGLSCSRVTILSPKECEVFYPGVITSNMMCAGLDQGQDPCQSDSGGPLVCDETLQGILSWGVYPCGSAQHPAVYTQICKYRSWIEKTIRSN</sequence>
<dbReference type="PANTHER" id="PTHR24271:SF63">
    <property type="entry name" value="KALLIKREIN-12"/>
    <property type="match status" value="1"/>
</dbReference>
<dbReference type="Proteomes" id="UP000242450">
    <property type="component" value="Chromosome 4"/>
</dbReference>
<dbReference type="PANTHER" id="PTHR24271">
    <property type="entry name" value="KALLIKREIN-RELATED"/>
    <property type="match status" value="1"/>
</dbReference>
<evidence type="ECO:0000256" key="7">
    <source>
        <dbReference type="ARBA" id="ARBA00023157"/>
    </source>
</evidence>
<keyword evidence="6" id="KW-0865">Zymogen</keyword>
<proteinExistence type="predicted"/>
<dbReference type="FunFam" id="2.40.10.10:FF:000198">
    <property type="entry name" value="Glandular kallikrein-10"/>
    <property type="match status" value="1"/>
</dbReference>
<dbReference type="FunFam" id="2.40.10.10:FF:000056">
    <property type="entry name" value="Kallikrein related peptidase 11"/>
    <property type="match status" value="1"/>
</dbReference>
<name>A0A212DCL6_CEREH</name>
<dbReference type="InterPro" id="IPR009003">
    <property type="entry name" value="Peptidase_S1_PA"/>
</dbReference>
<feature type="compositionally biased region" description="Gly residues" evidence="10">
    <location>
        <begin position="639"/>
        <end position="651"/>
    </location>
</feature>
<dbReference type="PROSITE" id="PS50240">
    <property type="entry name" value="TRYPSIN_DOM"/>
    <property type="match status" value="3"/>
</dbReference>
<dbReference type="CDD" id="cd00190">
    <property type="entry name" value="Tryp_SPc"/>
    <property type="match status" value="3"/>
</dbReference>
<keyword evidence="11" id="KW-0732">Signal</keyword>
<comment type="caution">
    <text evidence="13">The sequence shown here is derived from an EMBL/GenBank/DDBJ whole genome shotgun (WGS) entry which is preliminary data.</text>
</comment>
<organism evidence="13 14">
    <name type="scientific">Cervus elaphus hippelaphus</name>
    <name type="common">European red deer</name>
    <dbReference type="NCBI Taxonomy" id="46360"/>
    <lineage>
        <taxon>Eukaryota</taxon>
        <taxon>Metazoa</taxon>
        <taxon>Chordata</taxon>
        <taxon>Craniata</taxon>
        <taxon>Vertebrata</taxon>
        <taxon>Euteleostomi</taxon>
        <taxon>Mammalia</taxon>
        <taxon>Eutheria</taxon>
        <taxon>Laurasiatheria</taxon>
        <taxon>Artiodactyla</taxon>
        <taxon>Ruminantia</taxon>
        <taxon>Pecora</taxon>
        <taxon>Cervidae</taxon>
        <taxon>Cervinae</taxon>
        <taxon>Cervus</taxon>
    </lineage>
</organism>
<protein>
    <submittedName>
        <fullName evidence="13">KLK12</fullName>
    </submittedName>
</protein>
<dbReference type="GO" id="GO:0030141">
    <property type="term" value="C:secretory granule"/>
    <property type="evidence" value="ECO:0007669"/>
    <property type="project" value="TreeGrafter"/>
</dbReference>
<dbReference type="AlphaFoldDB" id="A0A212DCL6"/>
<dbReference type="PROSITE" id="PS00134">
    <property type="entry name" value="TRYPSIN_HIS"/>
    <property type="match status" value="2"/>
</dbReference>
<dbReference type="EMBL" id="MKHE01000004">
    <property type="protein sequence ID" value="OWK15980.1"/>
    <property type="molecule type" value="Genomic_DNA"/>
</dbReference>
<evidence type="ECO:0000259" key="12">
    <source>
        <dbReference type="PROSITE" id="PS50240"/>
    </source>
</evidence>
<keyword evidence="5 9" id="KW-0720">Serine protease</keyword>
<keyword evidence="7" id="KW-1015">Disulfide bond</keyword>
<evidence type="ECO:0000256" key="1">
    <source>
        <dbReference type="ARBA" id="ARBA00004613"/>
    </source>
</evidence>
<dbReference type="FunFam" id="2.40.10.10:FF:000095">
    <property type="entry name" value="Kallikrein related-peptidase 12"/>
    <property type="match status" value="1"/>
</dbReference>
<evidence type="ECO:0000256" key="11">
    <source>
        <dbReference type="SAM" id="SignalP"/>
    </source>
</evidence>
<dbReference type="Pfam" id="PF00089">
    <property type="entry name" value="Trypsin"/>
    <property type="match status" value="4"/>
</dbReference>
<dbReference type="FunFam" id="2.40.10.10:FF:000099">
    <property type="entry name" value="Kallikrein related-peptidase 10"/>
    <property type="match status" value="1"/>
</dbReference>
<evidence type="ECO:0000256" key="5">
    <source>
        <dbReference type="ARBA" id="ARBA00022825"/>
    </source>
</evidence>
<keyword evidence="2" id="KW-0964">Secreted</keyword>
<dbReference type="GO" id="GO:0005576">
    <property type="term" value="C:extracellular region"/>
    <property type="evidence" value="ECO:0007669"/>
    <property type="project" value="UniProtKB-SubCell"/>
</dbReference>
<feature type="signal peptide" evidence="11">
    <location>
        <begin position="1"/>
        <end position="17"/>
    </location>
</feature>
<keyword evidence="14" id="KW-1185">Reference proteome</keyword>
<feature type="domain" description="Peptidase S1" evidence="12">
    <location>
        <begin position="22"/>
        <end position="245"/>
    </location>
</feature>
<dbReference type="GO" id="GO:0006508">
    <property type="term" value="P:proteolysis"/>
    <property type="evidence" value="ECO:0007669"/>
    <property type="project" value="UniProtKB-KW"/>
</dbReference>